<protein>
    <submittedName>
        <fullName evidence="1">Uncharacterized protein</fullName>
    </submittedName>
</protein>
<proteinExistence type="predicted"/>
<reference evidence="1" key="1">
    <citation type="submission" date="2019-10" db="EMBL/GenBank/DDBJ databases">
        <authorList>
            <consortium name="DOE Joint Genome Institute"/>
            <person name="Kuo A."/>
            <person name="Miyauchi S."/>
            <person name="Kiss E."/>
            <person name="Drula E."/>
            <person name="Kohler A."/>
            <person name="Sanchez-Garcia M."/>
            <person name="Andreopoulos B."/>
            <person name="Barry K.W."/>
            <person name="Bonito G."/>
            <person name="Buee M."/>
            <person name="Carver A."/>
            <person name="Chen C."/>
            <person name="Cichocki N."/>
            <person name="Clum A."/>
            <person name="Culley D."/>
            <person name="Crous P.W."/>
            <person name="Fauchery L."/>
            <person name="Girlanda M."/>
            <person name="Hayes R."/>
            <person name="Keri Z."/>
            <person name="LaButti K."/>
            <person name="Lipzen A."/>
            <person name="Lombard V."/>
            <person name="Magnuson J."/>
            <person name="Maillard F."/>
            <person name="Morin E."/>
            <person name="Murat C."/>
            <person name="Nolan M."/>
            <person name="Ohm R."/>
            <person name="Pangilinan J."/>
            <person name="Pereira M."/>
            <person name="Perotto S."/>
            <person name="Peter M."/>
            <person name="Riley R."/>
            <person name="Sitrit Y."/>
            <person name="Stielow B."/>
            <person name="Szollosi G."/>
            <person name="Zifcakova L."/>
            <person name="Stursova M."/>
            <person name="Spatafora J.W."/>
            <person name="Tedersoo L."/>
            <person name="Vaario L.-M."/>
            <person name="Yamada A."/>
            <person name="Yan M."/>
            <person name="Wang P."/>
            <person name="Xu J."/>
            <person name="Bruns T."/>
            <person name="Baldrian P."/>
            <person name="Vilgalys R."/>
            <person name="Henrissat B."/>
            <person name="Grigoriev I.V."/>
            <person name="Hibbett D."/>
            <person name="Nagy L.G."/>
            <person name="Martin F.M."/>
        </authorList>
    </citation>
    <scope>NUCLEOTIDE SEQUENCE</scope>
    <source>
        <strain evidence="1">BED1</strain>
    </source>
</reference>
<evidence type="ECO:0000313" key="2">
    <source>
        <dbReference type="Proteomes" id="UP001194468"/>
    </source>
</evidence>
<evidence type="ECO:0000313" key="1">
    <source>
        <dbReference type="EMBL" id="KAF8430653.1"/>
    </source>
</evidence>
<comment type="caution">
    <text evidence="1">The sequence shown here is derived from an EMBL/GenBank/DDBJ whole genome shotgun (WGS) entry which is preliminary data.</text>
</comment>
<name>A0AAD4BHS8_BOLED</name>
<keyword evidence="2" id="KW-1185">Reference proteome</keyword>
<reference evidence="1" key="2">
    <citation type="journal article" date="2020" name="Nat. Commun.">
        <title>Large-scale genome sequencing of mycorrhizal fungi provides insights into the early evolution of symbiotic traits.</title>
        <authorList>
            <person name="Miyauchi S."/>
            <person name="Kiss E."/>
            <person name="Kuo A."/>
            <person name="Drula E."/>
            <person name="Kohler A."/>
            <person name="Sanchez-Garcia M."/>
            <person name="Morin E."/>
            <person name="Andreopoulos B."/>
            <person name="Barry K.W."/>
            <person name="Bonito G."/>
            <person name="Buee M."/>
            <person name="Carver A."/>
            <person name="Chen C."/>
            <person name="Cichocki N."/>
            <person name="Clum A."/>
            <person name="Culley D."/>
            <person name="Crous P.W."/>
            <person name="Fauchery L."/>
            <person name="Girlanda M."/>
            <person name="Hayes R.D."/>
            <person name="Keri Z."/>
            <person name="LaButti K."/>
            <person name="Lipzen A."/>
            <person name="Lombard V."/>
            <person name="Magnuson J."/>
            <person name="Maillard F."/>
            <person name="Murat C."/>
            <person name="Nolan M."/>
            <person name="Ohm R.A."/>
            <person name="Pangilinan J."/>
            <person name="Pereira M.F."/>
            <person name="Perotto S."/>
            <person name="Peter M."/>
            <person name="Pfister S."/>
            <person name="Riley R."/>
            <person name="Sitrit Y."/>
            <person name="Stielow J.B."/>
            <person name="Szollosi G."/>
            <person name="Zifcakova L."/>
            <person name="Stursova M."/>
            <person name="Spatafora J.W."/>
            <person name="Tedersoo L."/>
            <person name="Vaario L.M."/>
            <person name="Yamada A."/>
            <person name="Yan M."/>
            <person name="Wang P."/>
            <person name="Xu J."/>
            <person name="Bruns T."/>
            <person name="Baldrian P."/>
            <person name="Vilgalys R."/>
            <person name="Dunand C."/>
            <person name="Henrissat B."/>
            <person name="Grigoriev I.V."/>
            <person name="Hibbett D."/>
            <person name="Nagy L.G."/>
            <person name="Martin F.M."/>
        </authorList>
    </citation>
    <scope>NUCLEOTIDE SEQUENCE</scope>
    <source>
        <strain evidence="1">BED1</strain>
    </source>
</reference>
<dbReference type="EMBL" id="WHUW01000059">
    <property type="protein sequence ID" value="KAF8430653.1"/>
    <property type="molecule type" value="Genomic_DNA"/>
</dbReference>
<sequence>MSMVDDPITVELTKHPQYVSDPRAMMHAHAQIVLHPLMPPPAIAIPCDHEISKHNGFIYVQPELDMQAPFYIIIHAPYVDHVSGAVYARVQKLDDGFMLLIGAINDMLVEYL</sequence>
<dbReference type="AlphaFoldDB" id="A0AAD4BHS8"/>
<gene>
    <name evidence="1" type="ORF">L210DRAFT_3508249</name>
</gene>
<organism evidence="1 2">
    <name type="scientific">Boletus edulis BED1</name>
    <dbReference type="NCBI Taxonomy" id="1328754"/>
    <lineage>
        <taxon>Eukaryota</taxon>
        <taxon>Fungi</taxon>
        <taxon>Dikarya</taxon>
        <taxon>Basidiomycota</taxon>
        <taxon>Agaricomycotina</taxon>
        <taxon>Agaricomycetes</taxon>
        <taxon>Agaricomycetidae</taxon>
        <taxon>Boletales</taxon>
        <taxon>Boletineae</taxon>
        <taxon>Boletaceae</taxon>
        <taxon>Boletoideae</taxon>
        <taxon>Boletus</taxon>
    </lineage>
</organism>
<accession>A0AAD4BHS8</accession>
<dbReference type="Proteomes" id="UP001194468">
    <property type="component" value="Unassembled WGS sequence"/>
</dbReference>